<organism evidence="8 9">
    <name type="scientific">Gaetbulibacter aestuarii</name>
    <dbReference type="NCBI Taxonomy" id="1502358"/>
    <lineage>
        <taxon>Bacteria</taxon>
        <taxon>Pseudomonadati</taxon>
        <taxon>Bacteroidota</taxon>
        <taxon>Flavobacteriia</taxon>
        <taxon>Flavobacteriales</taxon>
        <taxon>Flavobacteriaceae</taxon>
        <taxon>Gaetbulibacter</taxon>
    </lineage>
</organism>
<proteinExistence type="inferred from homology"/>
<evidence type="ECO:0000313" key="8">
    <source>
        <dbReference type="EMBL" id="MFH6770521.1"/>
    </source>
</evidence>
<evidence type="ECO:0000313" key="9">
    <source>
        <dbReference type="Proteomes" id="UP001610100"/>
    </source>
</evidence>
<evidence type="ECO:0000256" key="1">
    <source>
        <dbReference type="ARBA" id="ARBA00004651"/>
    </source>
</evidence>
<keyword evidence="5 7" id="KW-1133">Transmembrane helix</keyword>
<dbReference type="Proteomes" id="UP001610100">
    <property type="component" value="Unassembled WGS sequence"/>
</dbReference>
<feature type="transmembrane region" description="Helical" evidence="7">
    <location>
        <begin position="28"/>
        <end position="46"/>
    </location>
</feature>
<gene>
    <name evidence="8" type="ORF">V8G58_01145</name>
</gene>
<evidence type="ECO:0000256" key="2">
    <source>
        <dbReference type="ARBA" id="ARBA00011006"/>
    </source>
</evidence>
<dbReference type="InterPro" id="IPR007341">
    <property type="entry name" value="Transgly_assoc"/>
</dbReference>
<protein>
    <submittedName>
        <fullName evidence="8">GlsB/YeaQ/YmgE family stress response membrane protein</fullName>
    </submittedName>
</protein>
<evidence type="ECO:0000256" key="4">
    <source>
        <dbReference type="ARBA" id="ARBA00022692"/>
    </source>
</evidence>
<dbReference type="EMBL" id="JBAWKB010000001">
    <property type="protein sequence ID" value="MFH6770521.1"/>
    <property type="molecule type" value="Genomic_DNA"/>
</dbReference>
<name>A0ABW7MUM3_9FLAO</name>
<evidence type="ECO:0000256" key="6">
    <source>
        <dbReference type="ARBA" id="ARBA00023136"/>
    </source>
</evidence>
<reference evidence="8 9" key="1">
    <citation type="submission" date="2024-02" db="EMBL/GenBank/DDBJ databases">
        <title>A Gaetbulibacter species isolated from tidal flats and genomic insights of their niches.</title>
        <authorList>
            <person name="Ye Y."/>
        </authorList>
    </citation>
    <scope>NUCLEOTIDE SEQUENCE [LARGE SCALE GENOMIC DNA]</scope>
    <source>
        <strain evidence="8 9">KYW382</strain>
    </source>
</reference>
<feature type="transmembrane region" description="Helical" evidence="7">
    <location>
        <begin position="58"/>
        <end position="78"/>
    </location>
</feature>
<keyword evidence="3" id="KW-1003">Cell membrane</keyword>
<dbReference type="RefSeq" id="WP_344738789.1">
    <property type="nucleotide sequence ID" value="NZ_BAABAY010000001.1"/>
</dbReference>
<keyword evidence="4 7" id="KW-0812">Transmembrane</keyword>
<keyword evidence="6 7" id="KW-0472">Membrane</keyword>
<dbReference type="PANTHER" id="PTHR33884">
    <property type="entry name" value="UPF0410 PROTEIN YMGE"/>
    <property type="match status" value="1"/>
</dbReference>
<comment type="similarity">
    <text evidence="2">Belongs to the UPF0410 family.</text>
</comment>
<dbReference type="PANTHER" id="PTHR33884:SF3">
    <property type="entry name" value="UPF0410 PROTEIN YMGE"/>
    <property type="match status" value="1"/>
</dbReference>
<dbReference type="Pfam" id="PF04226">
    <property type="entry name" value="Transgly_assoc"/>
    <property type="match status" value="1"/>
</dbReference>
<keyword evidence="9" id="KW-1185">Reference proteome</keyword>
<evidence type="ECO:0000256" key="5">
    <source>
        <dbReference type="ARBA" id="ARBA00022989"/>
    </source>
</evidence>
<comment type="subcellular location">
    <subcellularLocation>
        <location evidence="1">Cell membrane</location>
        <topology evidence="1">Multi-pass membrane protein</topology>
    </subcellularLocation>
</comment>
<evidence type="ECO:0000256" key="7">
    <source>
        <dbReference type="SAM" id="Phobius"/>
    </source>
</evidence>
<sequence length="80" mass="8014">MSLLYALLIGAIAGWLAGKLMKGGGFGLVLNIIIGIVGGVVGNWIFAKLGVAIGNGLISDVITGAIGACVILFIAGLFKK</sequence>
<accession>A0ABW7MUM3</accession>
<comment type="caution">
    <text evidence="8">The sequence shown here is derived from an EMBL/GenBank/DDBJ whole genome shotgun (WGS) entry which is preliminary data.</text>
</comment>
<evidence type="ECO:0000256" key="3">
    <source>
        <dbReference type="ARBA" id="ARBA00022475"/>
    </source>
</evidence>